<dbReference type="Pfam" id="PF01032">
    <property type="entry name" value="FecCD"/>
    <property type="match status" value="1"/>
</dbReference>
<accession>A0A2T0BMF6</accession>
<proteinExistence type="inferred from homology"/>
<evidence type="ECO:0000313" key="9">
    <source>
        <dbReference type="EMBL" id="PRR85069.1"/>
    </source>
</evidence>
<keyword evidence="5 8" id="KW-0812">Transmembrane</keyword>
<protein>
    <submittedName>
        <fullName evidence="9">Putative ABC transporter permease protein</fullName>
    </submittedName>
</protein>
<feature type="transmembrane region" description="Helical" evidence="8">
    <location>
        <begin position="136"/>
        <end position="156"/>
    </location>
</feature>
<reference evidence="9 10" key="1">
    <citation type="submission" date="2018-03" db="EMBL/GenBank/DDBJ databases">
        <title>Genome sequence of Clostridium luticellarii DSM 29923.</title>
        <authorList>
            <person name="Poehlein A."/>
            <person name="Daniel R."/>
        </authorList>
    </citation>
    <scope>NUCLEOTIDE SEQUENCE [LARGE SCALE GENOMIC DNA]</scope>
    <source>
        <strain evidence="9 10">DSM 29923</strain>
    </source>
</reference>
<dbReference type="EMBL" id="PVXP01000025">
    <property type="protein sequence ID" value="PRR85069.1"/>
    <property type="molecule type" value="Genomic_DNA"/>
</dbReference>
<feature type="transmembrane region" description="Helical" evidence="8">
    <location>
        <begin position="20"/>
        <end position="37"/>
    </location>
</feature>
<dbReference type="PANTHER" id="PTHR30472">
    <property type="entry name" value="FERRIC ENTEROBACTIN TRANSPORT SYSTEM PERMEASE PROTEIN"/>
    <property type="match status" value="1"/>
</dbReference>
<dbReference type="InterPro" id="IPR037294">
    <property type="entry name" value="ABC_BtuC-like"/>
</dbReference>
<feature type="transmembrane region" description="Helical" evidence="8">
    <location>
        <begin position="215"/>
        <end position="234"/>
    </location>
</feature>
<feature type="transmembrane region" description="Helical" evidence="8">
    <location>
        <begin position="295"/>
        <end position="313"/>
    </location>
</feature>
<evidence type="ECO:0000256" key="4">
    <source>
        <dbReference type="ARBA" id="ARBA00022475"/>
    </source>
</evidence>
<feature type="transmembrane region" description="Helical" evidence="8">
    <location>
        <begin position="162"/>
        <end position="183"/>
    </location>
</feature>
<keyword evidence="7 8" id="KW-0472">Membrane</keyword>
<evidence type="ECO:0000256" key="7">
    <source>
        <dbReference type="ARBA" id="ARBA00023136"/>
    </source>
</evidence>
<dbReference type="FunFam" id="1.10.3470.10:FF:000001">
    <property type="entry name" value="Vitamin B12 ABC transporter permease BtuC"/>
    <property type="match status" value="1"/>
</dbReference>
<dbReference type="OrthoDB" id="9792889at2"/>
<evidence type="ECO:0000256" key="2">
    <source>
        <dbReference type="ARBA" id="ARBA00007935"/>
    </source>
</evidence>
<dbReference type="SUPFAM" id="SSF81345">
    <property type="entry name" value="ABC transporter involved in vitamin B12 uptake, BtuC"/>
    <property type="match status" value="1"/>
</dbReference>
<evidence type="ECO:0000256" key="5">
    <source>
        <dbReference type="ARBA" id="ARBA00022692"/>
    </source>
</evidence>
<keyword evidence="3" id="KW-0813">Transport</keyword>
<evidence type="ECO:0000256" key="6">
    <source>
        <dbReference type="ARBA" id="ARBA00022989"/>
    </source>
</evidence>
<comment type="caution">
    <text evidence="9">The sequence shown here is derived from an EMBL/GenBank/DDBJ whole genome shotgun (WGS) entry which is preliminary data.</text>
</comment>
<dbReference type="RefSeq" id="WP_106009572.1">
    <property type="nucleotide sequence ID" value="NZ_JALCPJ010000013.1"/>
</dbReference>
<dbReference type="GO" id="GO:0005886">
    <property type="term" value="C:plasma membrane"/>
    <property type="evidence" value="ECO:0007669"/>
    <property type="project" value="UniProtKB-SubCell"/>
</dbReference>
<dbReference type="GO" id="GO:0033214">
    <property type="term" value="P:siderophore-iron import into cell"/>
    <property type="evidence" value="ECO:0007669"/>
    <property type="project" value="TreeGrafter"/>
</dbReference>
<evidence type="ECO:0000256" key="8">
    <source>
        <dbReference type="SAM" id="Phobius"/>
    </source>
</evidence>
<dbReference type="InterPro" id="IPR000522">
    <property type="entry name" value="ABC_transptr_permease_BtuC"/>
</dbReference>
<comment type="subcellular location">
    <subcellularLocation>
        <location evidence="1">Cell membrane</location>
        <topology evidence="1">Multi-pass membrane protein</topology>
    </subcellularLocation>
</comment>
<sequence>MLERTESQNSKIKSKNIKIIYFIIIMLLPVLAIFISLDAGRYPVTISQFFSVISSDILKIDASKYGTIRTILFNVRIPRILCALMVGAALSVSGAAYQGLFKNPMVSPDILGASAGAGFGAAFAILLSFGNFGIQFSAFLFGVVAVSVTYLISSIIGKGSNATLVLVLTGMVVSALFSSFISITKYVADPYDKLPAITFYLMGGLSSVTMKDVKILSIPLIVGIIPLILLRWKLNVLSFGDEEARALGVDTSKMRIITILCSTLITAGAVSISGMIGWIGLVIPHMARMFVGPNFKVLLPASLLIGSTFLLLVDDVARCAFPMEIPLGILTSLIGAPFFIYLLIKGRRGWI</sequence>
<dbReference type="Gene3D" id="1.10.3470.10">
    <property type="entry name" value="ABC transporter involved in vitamin B12 uptake, BtuC"/>
    <property type="match status" value="1"/>
</dbReference>
<dbReference type="CDD" id="cd06550">
    <property type="entry name" value="TM_ABC_iron-siderophores_like"/>
    <property type="match status" value="1"/>
</dbReference>
<dbReference type="Proteomes" id="UP000237798">
    <property type="component" value="Unassembled WGS sequence"/>
</dbReference>
<keyword evidence="10" id="KW-1185">Reference proteome</keyword>
<feature type="transmembrane region" description="Helical" evidence="8">
    <location>
        <begin position="80"/>
        <end position="98"/>
    </location>
</feature>
<feature type="transmembrane region" description="Helical" evidence="8">
    <location>
        <begin position="110"/>
        <end position="129"/>
    </location>
</feature>
<name>A0A2T0BMF6_9CLOT</name>
<dbReference type="PANTHER" id="PTHR30472:SF70">
    <property type="entry name" value="MOLYBDATE IMPORT SYSTEM PERMEASE PROTEIN MOLB"/>
    <property type="match status" value="1"/>
</dbReference>
<comment type="similarity">
    <text evidence="2">Belongs to the binding-protein-dependent transport system permease family. FecCD subfamily.</text>
</comment>
<dbReference type="AlphaFoldDB" id="A0A2T0BMF6"/>
<gene>
    <name evidence="9" type="ORF">CLLU_19830</name>
</gene>
<evidence type="ECO:0000313" key="10">
    <source>
        <dbReference type="Proteomes" id="UP000237798"/>
    </source>
</evidence>
<evidence type="ECO:0000256" key="3">
    <source>
        <dbReference type="ARBA" id="ARBA00022448"/>
    </source>
</evidence>
<keyword evidence="4" id="KW-1003">Cell membrane</keyword>
<feature type="transmembrane region" description="Helical" evidence="8">
    <location>
        <begin position="325"/>
        <end position="344"/>
    </location>
</feature>
<dbReference type="GO" id="GO:0022857">
    <property type="term" value="F:transmembrane transporter activity"/>
    <property type="evidence" value="ECO:0007669"/>
    <property type="project" value="InterPro"/>
</dbReference>
<evidence type="ECO:0000256" key="1">
    <source>
        <dbReference type="ARBA" id="ARBA00004651"/>
    </source>
</evidence>
<organism evidence="9 10">
    <name type="scientific">Clostridium luticellarii</name>
    <dbReference type="NCBI Taxonomy" id="1691940"/>
    <lineage>
        <taxon>Bacteria</taxon>
        <taxon>Bacillati</taxon>
        <taxon>Bacillota</taxon>
        <taxon>Clostridia</taxon>
        <taxon>Eubacteriales</taxon>
        <taxon>Clostridiaceae</taxon>
        <taxon>Clostridium</taxon>
    </lineage>
</organism>
<feature type="transmembrane region" description="Helical" evidence="8">
    <location>
        <begin position="254"/>
        <end position="283"/>
    </location>
</feature>
<keyword evidence="6 8" id="KW-1133">Transmembrane helix</keyword>